<protein>
    <submittedName>
        <fullName evidence="3">Uncharacterized protein</fullName>
    </submittedName>
</protein>
<sequence>MMMEERIMEEDGMDEWMDVVLRENYKIVRSFDDKILVTENNDKKHIAESDKETGPNEDDDGDDDDN</sequence>
<evidence type="ECO:0000313" key="2">
    <source>
        <dbReference type="Proteomes" id="UP000046393"/>
    </source>
</evidence>
<dbReference type="Proteomes" id="UP000046393">
    <property type="component" value="Unplaced"/>
</dbReference>
<name>A0A0N5AWG2_9BILA</name>
<feature type="compositionally biased region" description="Basic and acidic residues" evidence="1">
    <location>
        <begin position="38"/>
        <end position="54"/>
    </location>
</feature>
<feature type="region of interest" description="Disordered" evidence="1">
    <location>
        <begin position="38"/>
        <end position="66"/>
    </location>
</feature>
<feature type="compositionally biased region" description="Acidic residues" evidence="1">
    <location>
        <begin position="55"/>
        <end position="66"/>
    </location>
</feature>
<reference evidence="3" key="1">
    <citation type="submission" date="2017-02" db="UniProtKB">
        <authorList>
            <consortium name="WormBaseParasite"/>
        </authorList>
    </citation>
    <scope>IDENTIFICATION</scope>
</reference>
<dbReference type="WBParaSite" id="SMUV_0000926101-mRNA-1">
    <property type="protein sequence ID" value="SMUV_0000926101-mRNA-1"/>
    <property type="gene ID" value="SMUV_0000926101"/>
</dbReference>
<organism evidence="2 3">
    <name type="scientific">Syphacia muris</name>
    <dbReference type="NCBI Taxonomy" id="451379"/>
    <lineage>
        <taxon>Eukaryota</taxon>
        <taxon>Metazoa</taxon>
        <taxon>Ecdysozoa</taxon>
        <taxon>Nematoda</taxon>
        <taxon>Chromadorea</taxon>
        <taxon>Rhabditida</taxon>
        <taxon>Spirurina</taxon>
        <taxon>Oxyuridomorpha</taxon>
        <taxon>Oxyuroidea</taxon>
        <taxon>Oxyuridae</taxon>
        <taxon>Syphacia</taxon>
    </lineage>
</organism>
<dbReference type="AlphaFoldDB" id="A0A0N5AWG2"/>
<evidence type="ECO:0000256" key="1">
    <source>
        <dbReference type="SAM" id="MobiDB-lite"/>
    </source>
</evidence>
<accession>A0A0N5AWG2</accession>
<proteinExistence type="predicted"/>
<evidence type="ECO:0000313" key="3">
    <source>
        <dbReference type="WBParaSite" id="SMUV_0000926101-mRNA-1"/>
    </source>
</evidence>
<keyword evidence="2" id="KW-1185">Reference proteome</keyword>